<dbReference type="Proteomes" id="UP000182444">
    <property type="component" value="Chromosome 1B"/>
</dbReference>
<dbReference type="eggNOG" id="KOG0740">
    <property type="taxonomic scope" value="Eukaryota"/>
</dbReference>
<feature type="compositionally biased region" description="Polar residues" evidence="4">
    <location>
        <begin position="388"/>
        <end position="404"/>
    </location>
</feature>
<dbReference type="RefSeq" id="XP_068138237.1">
    <property type="nucleotide sequence ID" value="XM_068282136.1"/>
</dbReference>
<feature type="compositionally biased region" description="Polar residues" evidence="4">
    <location>
        <begin position="696"/>
        <end position="713"/>
    </location>
</feature>
<dbReference type="Pfam" id="PF00004">
    <property type="entry name" value="AAA"/>
    <property type="match status" value="1"/>
</dbReference>
<feature type="compositionally biased region" description="Low complexity" evidence="4">
    <location>
        <begin position="570"/>
        <end position="592"/>
    </location>
</feature>
<dbReference type="AlphaFoldDB" id="A0A1D8N8M8"/>
<dbReference type="InterPro" id="IPR041569">
    <property type="entry name" value="AAA_lid_3"/>
</dbReference>
<dbReference type="Pfam" id="PF09336">
    <property type="entry name" value="Vps4_C"/>
    <property type="match status" value="1"/>
</dbReference>
<evidence type="ECO:0000256" key="3">
    <source>
        <dbReference type="ARBA" id="ARBA00022840"/>
    </source>
</evidence>
<proteinExistence type="inferred from homology"/>
<dbReference type="GO" id="GO:0016887">
    <property type="term" value="F:ATP hydrolysis activity"/>
    <property type="evidence" value="ECO:0007669"/>
    <property type="project" value="InterPro"/>
</dbReference>
<gene>
    <name evidence="6" type="ORF">YALI1_B27211g</name>
</gene>
<feature type="compositionally biased region" description="Polar residues" evidence="4">
    <location>
        <begin position="498"/>
        <end position="507"/>
    </location>
</feature>
<feature type="domain" description="AAA+ ATPase" evidence="5">
    <location>
        <begin position="800"/>
        <end position="945"/>
    </location>
</feature>
<evidence type="ECO:0000313" key="6">
    <source>
        <dbReference type="EMBL" id="AOW01998.1"/>
    </source>
</evidence>
<evidence type="ECO:0000313" key="7">
    <source>
        <dbReference type="Proteomes" id="UP000182444"/>
    </source>
</evidence>
<keyword evidence="3" id="KW-0067">ATP-binding</keyword>
<reference evidence="6 7" key="1">
    <citation type="journal article" date="2016" name="PLoS ONE">
        <title>Sequence Assembly of Yarrowia lipolytica Strain W29/CLIB89 Shows Transposable Element Diversity.</title>
        <authorList>
            <person name="Magnan C."/>
            <person name="Yu J."/>
            <person name="Chang I."/>
            <person name="Jahn E."/>
            <person name="Kanomata Y."/>
            <person name="Wu J."/>
            <person name="Zeller M."/>
            <person name="Oakes M."/>
            <person name="Baldi P."/>
            <person name="Sandmeyer S."/>
        </authorList>
    </citation>
    <scope>NUCLEOTIDE SEQUENCE [LARGE SCALE GENOMIC DNA]</scope>
    <source>
        <strain evidence="7">CLIB89(W29)</strain>
    </source>
</reference>
<feature type="region of interest" description="Disordered" evidence="4">
    <location>
        <begin position="114"/>
        <end position="592"/>
    </location>
</feature>
<dbReference type="InterPro" id="IPR003593">
    <property type="entry name" value="AAA+_ATPase"/>
</dbReference>
<feature type="compositionally biased region" description="Polar residues" evidence="4">
    <location>
        <begin position="620"/>
        <end position="630"/>
    </location>
</feature>
<dbReference type="SUPFAM" id="SSF52540">
    <property type="entry name" value="P-loop containing nucleoside triphosphate hydrolases"/>
    <property type="match status" value="1"/>
</dbReference>
<dbReference type="VEuPathDB" id="FungiDB:YALI0_B20834g"/>
<dbReference type="GO" id="GO:0005524">
    <property type="term" value="F:ATP binding"/>
    <property type="evidence" value="ECO:0007669"/>
    <property type="project" value="UniProtKB-KW"/>
</dbReference>
<dbReference type="PANTHER" id="PTHR23074:SF17">
    <property type="entry name" value="FIDGETIN-LIKE PROTEIN 1"/>
    <property type="match status" value="1"/>
</dbReference>
<comment type="similarity">
    <text evidence="1">Belongs to the AAA ATPase family.</text>
</comment>
<dbReference type="FunFam" id="1.10.8.60:FF:000022">
    <property type="entry name" value="Fidgetin like 1"/>
    <property type="match status" value="1"/>
</dbReference>
<feature type="compositionally biased region" description="Polar residues" evidence="4">
    <location>
        <begin position="178"/>
        <end position="188"/>
    </location>
</feature>
<dbReference type="CDD" id="cd19509">
    <property type="entry name" value="RecA-like_VPS4-like"/>
    <property type="match status" value="1"/>
</dbReference>
<keyword evidence="2" id="KW-0547">Nucleotide-binding</keyword>
<feature type="compositionally biased region" description="Low complexity" evidence="4">
    <location>
        <begin position="242"/>
        <end position="262"/>
    </location>
</feature>
<feature type="compositionally biased region" description="Low complexity" evidence="4">
    <location>
        <begin position="145"/>
        <end position="177"/>
    </location>
</feature>
<organism evidence="6 7">
    <name type="scientific">Yarrowia lipolytica</name>
    <name type="common">Candida lipolytica</name>
    <dbReference type="NCBI Taxonomy" id="4952"/>
    <lineage>
        <taxon>Eukaryota</taxon>
        <taxon>Fungi</taxon>
        <taxon>Dikarya</taxon>
        <taxon>Ascomycota</taxon>
        <taxon>Saccharomycotina</taxon>
        <taxon>Dipodascomycetes</taxon>
        <taxon>Dipodascales</taxon>
        <taxon>Dipodascales incertae sedis</taxon>
        <taxon>Yarrowia</taxon>
    </lineage>
</organism>
<feature type="compositionally biased region" description="Polar residues" evidence="4">
    <location>
        <begin position="197"/>
        <end position="209"/>
    </location>
</feature>
<evidence type="ECO:0000259" key="5">
    <source>
        <dbReference type="SMART" id="SM00382"/>
    </source>
</evidence>
<dbReference type="InterPro" id="IPR003960">
    <property type="entry name" value="ATPase_AAA_CS"/>
</dbReference>
<evidence type="ECO:0000256" key="2">
    <source>
        <dbReference type="ARBA" id="ARBA00022741"/>
    </source>
</evidence>
<dbReference type="PROSITE" id="PS00674">
    <property type="entry name" value="AAA"/>
    <property type="match status" value="1"/>
</dbReference>
<evidence type="ECO:0000256" key="1">
    <source>
        <dbReference type="ARBA" id="ARBA00006914"/>
    </source>
</evidence>
<dbReference type="GeneID" id="2907326"/>
<feature type="region of interest" description="Disordered" evidence="4">
    <location>
        <begin position="645"/>
        <end position="731"/>
    </location>
</feature>
<dbReference type="InterPro" id="IPR027417">
    <property type="entry name" value="P-loop_NTPase"/>
</dbReference>
<dbReference type="Gene3D" id="3.40.50.300">
    <property type="entry name" value="P-loop containing nucleotide triphosphate hydrolases"/>
    <property type="match status" value="1"/>
</dbReference>
<dbReference type="EMBL" id="CP017554">
    <property type="protein sequence ID" value="AOW01998.1"/>
    <property type="molecule type" value="Genomic_DNA"/>
</dbReference>
<sequence>MANYSLFGGPTQLQQQLQNIYDDAHEGTLQAVLLETAQQDGPALQAWTLCLFSINAKIKQVENSKPRSDTERGLLNSILELEQECRERIGNLERKKQVSTNPYVTQASLPSLNNLSLGNSSAPVPPSHGASSSNIHNPFQGYDSRQQQQQQQVPPQVRPYYQTQQSQQSLQPALQPQHSNPSSSSVNRYNVPRKQVPGSSSNINTSPQKPQLLDLDLSPGKNDTPKTSNLLAPPVDFDRPKPVVAPVQTQYQYPPQQDFQPVEPEVRKERYEDRSQERQYNSADFAPISAHQRSTSSSSTVYTPVNSRPDLQPLSSASSPIDAPPSPPKREMLKTLRGATSSKKQPSASTANEAPLKGASLAWKFKNFGKSQEDKKPEQPKPAKVKPTRSNAPSVSSQATRPNYSTTSVNTTTNTTTSSIPQSTKSNNIKSMLLDDDEPAPVRQAPAPVQQQQPAAAVQPPAPAAHPVHPVHPVHTPPPAHTHSPPPHVTHAPPPTKQTPTAHQATYNALHGQARRSGEVRRSGEMTRRSGENRRSGEIRRARPTSGISVRSTTSEAGDHPWAGFTSVGSAAKQQQQHSNNSSTSSLTSAQTAAAGAGAQKAAQAQQAALAHNRALKPVSSPSTNANANHSAKKPAYQYIVQPTPAKPQQSAATRAALAKSKQLNDRTKAKRQAAASAQNRTRQVHTPPAQGRPAQHQQPQGAKQILNASGGRQESPSPEQQEEEKKPLTEWDKKVAEIMKDLRGVDENAAKQILNEIVVQGDEVHWEDIAGLEAAKSSLKETVVYPFLRPDLFSGLREPARGMLLFGPPGTGKTMLARAVATESNSTFFSISASSLTSKFLGESEKLVRALFFMAKALAPSIIFVDEIDSLLSQRSDSGEHEASRRIKNEFLVQWSDLASAAAGREREGDVQRVLVLAATNLPWGIDEAARRRFVRRQYIPLPEIETREAQFTKLLAAQRTNLSEEERKGLLQLTEGFSGSDITALTKDAAMGPLRALGDKLLTTSREDIRPIGYQDFISSLAFIRPSVSKEGLKAFEDWAAEYGSSGA</sequence>
<dbReference type="Pfam" id="PF17862">
    <property type="entry name" value="AAA_lid_3"/>
    <property type="match status" value="1"/>
</dbReference>
<feature type="compositionally biased region" description="Pro residues" evidence="4">
    <location>
        <begin position="475"/>
        <end position="497"/>
    </location>
</feature>
<feature type="region of interest" description="Disordered" evidence="4">
    <location>
        <begin position="604"/>
        <end position="630"/>
    </location>
</feature>
<protein>
    <recommendedName>
        <fullName evidence="5">AAA+ ATPase domain-containing protein</fullName>
    </recommendedName>
</protein>
<dbReference type="SMART" id="SM00382">
    <property type="entry name" value="AAA"/>
    <property type="match status" value="1"/>
</dbReference>
<dbReference type="FunFam" id="3.40.50.300:FF:000093">
    <property type="entry name" value="Fidgetin-like 1"/>
    <property type="match status" value="1"/>
</dbReference>
<feature type="compositionally biased region" description="Polar residues" evidence="4">
    <location>
        <begin position="338"/>
        <end position="352"/>
    </location>
</feature>
<feature type="compositionally biased region" description="Basic and acidic residues" evidence="4">
    <location>
        <begin position="516"/>
        <end position="541"/>
    </location>
</feature>
<feature type="compositionally biased region" description="Basic and acidic residues" evidence="4">
    <location>
        <begin position="371"/>
        <end position="381"/>
    </location>
</feature>
<dbReference type="InterPro" id="IPR050304">
    <property type="entry name" value="MT-severing_AAA_ATPase"/>
</dbReference>
<feature type="compositionally biased region" description="Polar residues" evidence="4">
    <location>
        <begin position="420"/>
        <end position="430"/>
    </location>
</feature>
<feature type="compositionally biased region" description="Basic and acidic residues" evidence="4">
    <location>
        <begin position="264"/>
        <end position="277"/>
    </location>
</feature>
<feature type="compositionally biased region" description="Polar residues" evidence="4">
    <location>
        <begin position="546"/>
        <end position="556"/>
    </location>
</feature>
<dbReference type="InterPro" id="IPR003959">
    <property type="entry name" value="ATPase_AAA_core"/>
</dbReference>
<name>A0A1D8N8M8_YARLL</name>
<dbReference type="PANTHER" id="PTHR23074">
    <property type="entry name" value="AAA DOMAIN-CONTAINING"/>
    <property type="match status" value="1"/>
</dbReference>
<dbReference type="VEuPathDB" id="FungiDB:YALI1_B27211g"/>
<accession>A0A1D8N8M8</accession>
<feature type="compositionally biased region" description="Low complexity" evidence="4">
    <location>
        <begin position="405"/>
        <end position="419"/>
    </location>
</feature>
<dbReference type="InterPro" id="IPR015415">
    <property type="entry name" value="Spast_Vps4_C"/>
</dbReference>
<dbReference type="Gene3D" id="1.10.8.60">
    <property type="match status" value="1"/>
</dbReference>
<feature type="compositionally biased region" description="Low complexity" evidence="4">
    <location>
        <begin position="441"/>
        <end position="474"/>
    </location>
</feature>
<evidence type="ECO:0000256" key="4">
    <source>
        <dbReference type="SAM" id="MobiDB-lite"/>
    </source>
</evidence>